<dbReference type="Pfam" id="PF00106">
    <property type="entry name" value="adh_short"/>
    <property type="match status" value="1"/>
</dbReference>
<dbReference type="InterPro" id="IPR002347">
    <property type="entry name" value="SDR_fam"/>
</dbReference>
<dbReference type="OrthoDB" id="9797538at2"/>
<dbReference type="STRING" id="1385520.N802_12510"/>
<keyword evidence="2" id="KW-0560">Oxidoreductase</keyword>
<dbReference type="AlphaFoldDB" id="A0A0A0J9S4"/>
<organism evidence="5 6">
    <name type="scientific">Knoellia sinensis KCTC 19936</name>
    <dbReference type="NCBI Taxonomy" id="1385520"/>
    <lineage>
        <taxon>Bacteria</taxon>
        <taxon>Bacillati</taxon>
        <taxon>Actinomycetota</taxon>
        <taxon>Actinomycetes</taxon>
        <taxon>Micrococcales</taxon>
        <taxon>Intrasporangiaceae</taxon>
        <taxon>Knoellia</taxon>
    </lineage>
</organism>
<gene>
    <name evidence="5" type="ORF">N802_12510</name>
</gene>
<dbReference type="RefSeq" id="WP_035912839.1">
    <property type="nucleotide sequence ID" value="NZ_AVPJ01000002.1"/>
</dbReference>
<dbReference type="InterPro" id="IPR036291">
    <property type="entry name" value="NAD(P)-bd_dom_sf"/>
</dbReference>
<comment type="similarity">
    <text evidence="1 3">Belongs to the short-chain dehydrogenases/reductases (SDR) family.</text>
</comment>
<evidence type="ECO:0000256" key="3">
    <source>
        <dbReference type="RuleBase" id="RU000363"/>
    </source>
</evidence>
<dbReference type="Proteomes" id="UP000030002">
    <property type="component" value="Unassembled WGS sequence"/>
</dbReference>
<proteinExistence type="inferred from homology"/>
<dbReference type="SMART" id="SM00822">
    <property type="entry name" value="PKS_KR"/>
    <property type="match status" value="1"/>
</dbReference>
<dbReference type="Gene3D" id="3.40.50.720">
    <property type="entry name" value="NAD(P)-binding Rossmann-like Domain"/>
    <property type="match status" value="1"/>
</dbReference>
<sequence>MSTALVTGATAGIGREFAVQLAARGDDLVLVARDLPRLEALAVELSATHGVDVEVLSADLTKREDIGRVAERVSSVDAPIDVLVNNAGYSLKKSFLDNEVGDEEALFEVLSRAVLVLSHAAGNAMRSRGRGAIINVSSVASLLASGTYSANKSFVTVFTEGLAAELAGTGVTVTALLPGFTRTEFHERADLDMSGLPDFAWLDATRLVRDALADVGKGKVVSVPGRRYKFAATALRVIPRPVIRSRSRGAHRPSNP</sequence>
<evidence type="ECO:0000259" key="4">
    <source>
        <dbReference type="SMART" id="SM00822"/>
    </source>
</evidence>
<dbReference type="PANTHER" id="PTHR44196">
    <property type="entry name" value="DEHYDROGENASE/REDUCTASE SDR FAMILY MEMBER 7B"/>
    <property type="match status" value="1"/>
</dbReference>
<name>A0A0A0J9S4_9MICO</name>
<comment type="caution">
    <text evidence="5">The sequence shown here is derived from an EMBL/GenBank/DDBJ whole genome shotgun (WGS) entry which is preliminary data.</text>
</comment>
<evidence type="ECO:0000256" key="1">
    <source>
        <dbReference type="ARBA" id="ARBA00006484"/>
    </source>
</evidence>
<dbReference type="GO" id="GO:0016491">
    <property type="term" value="F:oxidoreductase activity"/>
    <property type="evidence" value="ECO:0007669"/>
    <property type="project" value="UniProtKB-KW"/>
</dbReference>
<feature type="domain" description="Ketoreductase" evidence="4">
    <location>
        <begin position="2"/>
        <end position="183"/>
    </location>
</feature>
<evidence type="ECO:0000256" key="2">
    <source>
        <dbReference type="ARBA" id="ARBA00023002"/>
    </source>
</evidence>
<reference evidence="5 6" key="1">
    <citation type="submission" date="2013-08" db="EMBL/GenBank/DDBJ databases">
        <title>The genome sequence of Knoellia sinensis.</title>
        <authorList>
            <person name="Zhu W."/>
            <person name="Wang G."/>
        </authorList>
    </citation>
    <scope>NUCLEOTIDE SEQUENCE [LARGE SCALE GENOMIC DNA]</scope>
    <source>
        <strain evidence="5 6">KCTC 19936</strain>
    </source>
</reference>
<dbReference type="PRINTS" id="PR00080">
    <property type="entry name" value="SDRFAMILY"/>
</dbReference>
<evidence type="ECO:0000313" key="5">
    <source>
        <dbReference type="EMBL" id="KGN34195.1"/>
    </source>
</evidence>
<dbReference type="SUPFAM" id="SSF51735">
    <property type="entry name" value="NAD(P)-binding Rossmann-fold domains"/>
    <property type="match status" value="1"/>
</dbReference>
<evidence type="ECO:0000313" key="6">
    <source>
        <dbReference type="Proteomes" id="UP000030002"/>
    </source>
</evidence>
<dbReference type="eggNOG" id="COG0300">
    <property type="taxonomic scope" value="Bacteria"/>
</dbReference>
<accession>A0A0A0J9S4</accession>
<keyword evidence="6" id="KW-1185">Reference proteome</keyword>
<protein>
    <submittedName>
        <fullName evidence="5">Short-chain dehydrogenase</fullName>
    </submittedName>
</protein>
<dbReference type="PIRSF" id="PIRSF000126">
    <property type="entry name" value="11-beta-HSD1"/>
    <property type="match status" value="1"/>
</dbReference>
<dbReference type="GO" id="GO:0016020">
    <property type="term" value="C:membrane"/>
    <property type="evidence" value="ECO:0007669"/>
    <property type="project" value="TreeGrafter"/>
</dbReference>
<dbReference type="PANTHER" id="PTHR44196:SF2">
    <property type="entry name" value="SHORT-CHAIN DEHYDROGENASE-RELATED"/>
    <property type="match status" value="1"/>
</dbReference>
<dbReference type="InterPro" id="IPR057326">
    <property type="entry name" value="KR_dom"/>
</dbReference>
<dbReference type="EMBL" id="AVPJ01000002">
    <property type="protein sequence ID" value="KGN34195.1"/>
    <property type="molecule type" value="Genomic_DNA"/>
</dbReference>
<dbReference type="PRINTS" id="PR00081">
    <property type="entry name" value="GDHRDH"/>
</dbReference>